<name>A0AAX2LYD2_VIBFL</name>
<evidence type="ECO:0000313" key="5">
    <source>
        <dbReference type="EMBL" id="SUQ27436.1"/>
    </source>
</evidence>
<dbReference type="CDD" id="cd01949">
    <property type="entry name" value="GGDEF"/>
    <property type="match status" value="1"/>
</dbReference>
<accession>A0AAX2LYD2</accession>
<dbReference type="InterPro" id="IPR000160">
    <property type="entry name" value="GGDEF_dom"/>
</dbReference>
<keyword evidence="3" id="KW-0472">Membrane</keyword>
<dbReference type="RefSeq" id="WP_061055639.1">
    <property type="nucleotide sequence ID" value="NZ_CABLBX010000012.1"/>
</dbReference>
<evidence type="ECO:0000313" key="6">
    <source>
        <dbReference type="Proteomes" id="UP000254626"/>
    </source>
</evidence>
<dbReference type="EC" id="2.7.7.65" evidence="1"/>
<feature type="transmembrane region" description="Helical" evidence="3">
    <location>
        <begin position="39"/>
        <end position="58"/>
    </location>
</feature>
<keyword evidence="3" id="KW-1133">Transmembrane helix</keyword>
<dbReference type="InterPro" id="IPR043128">
    <property type="entry name" value="Rev_trsase/Diguanyl_cyclase"/>
</dbReference>
<evidence type="ECO:0000259" key="4">
    <source>
        <dbReference type="PROSITE" id="PS50887"/>
    </source>
</evidence>
<dbReference type="Proteomes" id="UP000254626">
    <property type="component" value="Unassembled WGS sequence"/>
</dbReference>
<dbReference type="Pfam" id="PF00990">
    <property type="entry name" value="GGDEF"/>
    <property type="match status" value="1"/>
</dbReference>
<organism evidence="5 6">
    <name type="scientific">Vibrio fluvialis</name>
    <dbReference type="NCBI Taxonomy" id="676"/>
    <lineage>
        <taxon>Bacteria</taxon>
        <taxon>Pseudomonadati</taxon>
        <taxon>Pseudomonadota</taxon>
        <taxon>Gammaproteobacteria</taxon>
        <taxon>Vibrionales</taxon>
        <taxon>Vibrionaceae</taxon>
        <taxon>Vibrio</taxon>
    </lineage>
</organism>
<feature type="transmembrane region" description="Helical" evidence="3">
    <location>
        <begin position="124"/>
        <end position="145"/>
    </location>
</feature>
<sequence length="413" mass="46226">MSSSLVTSYWFRFSFPIILLSALWFGMNNVILITRSNLGFAGNLPYVLFIAAIAIAHLFKQSRMAMVACAMMICYWVIQYRLQTPLTTGTTLLELSLLAILLPIACLLSYAFKNGGLFSRGFAVYLGILTLFGVWCYLIITQYQSGGFADLNDGLLYSVEQVSKLPFILVLYLAALTGITSIFVLTKNRLMDVVIYTSILLASNTFIFFQVQYVSSTMFSLAGVLLILYLLSASHEMAFNDRLTQLPGRHALDLDMRYLGRRFTVAMVDVDHFKKFNDSYGHETGDDVLKLVAARLRLVQGRAKVYRYGGEEFTVLFKGKTADQAVDFLELLRADIEQYDLVIRNFDSRPKNDKDGVKQRSDAKRTSVNITVSIGVCDSTVERNPISAIKLADQALYSAKKAGRNCVKVANQS</sequence>
<dbReference type="SUPFAM" id="SSF55073">
    <property type="entry name" value="Nucleotide cyclase"/>
    <property type="match status" value="1"/>
</dbReference>
<dbReference type="EMBL" id="UHIP01000002">
    <property type="protein sequence ID" value="SUQ27436.1"/>
    <property type="molecule type" value="Genomic_DNA"/>
</dbReference>
<keyword evidence="3" id="KW-0812">Transmembrane</keyword>
<comment type="catalytic activity">
    <reaction evidence="2">
        <text>2 GTP = 3',3'-c-di-GMP + 2 diphosphate</text>
        <dbReference type="Rhea" id="RHEA:24898"/>
        <dbReference type="ChEBI" id="CHEBI:33019"/>
        <dbReference type="ChEBI" id="CHEBI:37565"/>
        <dbReference type="ChEBI" id="CHEBI:58805"/>
        <dbReference type="EC" id="2.7.7.65"/>
    </reaction>
</comment>
<dbReference type="GeneID" id="29383664"/>
<evidence type="ECO:0000256" key="1">
    <source>
        <dbReference type="ARBA" id="ARBA00012528"/>
    </source>
</evidence>
<dbReference type="InterPro" id="IPR029787">
    <property type="entry name" value="Nucleotide_cyclase"/>
</dbReference>
<dbReference type="GO" id="GO:1902201">
    <property type="term" value="P:negative regulation of bacterial-type flagellum-dependent cell motility"/>
    <property type="evidence" value="ECO:0007669"/>
    <property type="project" value="TreeGrafter"/>
</dbReference>
<dbReference type="GO" id="GO:0052621">
    <property type="term" value="F:diguanylate cyclase activity"/>
    <property type="evidence" value="ECO:0007669"/>
    <property type="project" value="UniProtKB-EC"/>
</dbReference>
<dbReference type="SMART" id="SM00267">
    <property type="entry name" value="GGDEF"/>
    <property type="match status" value="1"/>
</dbReference>
<dbReference type="Gene3D" id="3.30.70.270">
    <property type="match status" value="1"/>
</dbReference>
<dbReference type="PANTHER" id="PTHR45138">
    <property type="entry name" value="REGULATORY COMPONENTS OF SENSORY TRANSDUCTION SYSTEM"/>
    <property type="match status" value="1"/>
</dbReference>
<feature type="domain" description="GGDEF" evidence="4">
    <location>
        <begin position="261"/>
        <end position="412"/>
    </location>
</feature>
<dbReference type="AlphaFoldDB" id="A0AAX2LYD2"/>
<dbReference type="GO" id="GO:0005886">
    <property type="term" value="C:plasma membrane"/>
    <property type="evidence" value="ECO:0007669"/>
    <property type="project" value="TreeGrafter"/>
</dbReference>
<reference evidence="5 6" key="1">
    <citation type="submission" date="2018-06" db="EMBL/GenBank/DDBJ databases">
        <authorList>
            <consortium name="Pathogen Informatics"/>
            <person name="Doyle S."/>
        </authorList>
    </citation>
    <scope>NUCLEOTIDE SEQUENCE [LARGE SCALE GENOMIC DNA]</scope>
    <source>
        <strain evidence="5 6">NCTC11327</strain>
    </source>
</reference>
<dbReference type="GO" id="GO:0043709">
    <property type="term" value="P:cell adhesion involved in single-species biofilm formation"/>
    <property type="evidence" value="ECO:0007669"/>
    <property type="project" value="TreeGrafter"/>
</dbReference>
<feature type="transmembrane region" description="Helical" evidence="3">
    <location>
        <begin position="95"/>
        <end position="112"/>
    </location>
</feature>
<dbReference type="InterPro" id="IPR050469">
    <property type="entry name" value="Diguanylate_Cyclase"/>
</dbReference>
<protein>
    <recommendedName>
        <fullName evidence="1">diguanylate cyclase</fullName>
        <ecNumber evidence="1">2.7.7.65</ecNumber>
    </recommendedName>
</protein>
<dbReference type="NCBIfam" id="TIGR00254">
    <property type="entry name" value="GGDEF"/>
    <property type="match status" value="1"/>
</dbReference>
<evidence type="ECO:0000256" key="3">
    <source>
        <dbReference type="SAM" id="Phobius"/>
    </source>
</evidence>
<dbReference type="PROSITE" id="PS50887">
    <property type="entry name" value="GGDEF"/>
    <property type="match status" value="1"/>
</dbReference>
<evidence type="ECO:0000256" key="2">
    <source>
        <dbReference type="ARBA" id="ARBA00034247"/>
    </source>
</evidence>
<proteinExistence type="predicted"/>
<feature type="transmembrane region" description="Helical" evidence="3">
    <location>
        <begin position="193"/>
        <end position="213"/>
    </location>
</feature>
<feature type="transmembrane region" description="Helical" evidence="3">
    <location>
        <begin position="219"/>
        <end position="239"/>
    </location>
</feature>
<gene>
    <name evidence="5" type="primary">cph2_12</name>
    <name evidence="5" type="ORF">NCTC11327_04311</name>
</gene>
<feature type="transmembrane region" description="Helical" evidence="3">
    <location>
        <begin position="165"/>
        <end position="186"/>
    </location>
</feature>
<feature type="transmembrane region" description="Helical" evidence="3">
    <location>
        <begin position="9"/>
        <end position="27"/>
    </location>
</feature>
<comment type="caution">
    <text evidence="5">The sequence shown here is derived from an EMBL/GenBank/DDBJ whole genome shotgun (WGS) entry which is preliminary data.</text>
</comment>
<dbReference type="PANTHER" id="PTHR45138:SF9">
    <property type="entry name" value="DIGUANYLATE CYCLASE DGCM-RELATED"/>
    <property type="match status" value="1"/>
</dbReference>